<evidence type="ECO:0000313" key="5">
    <source>
        <dbReference type="Proteomes" id="UP001156882"/>
    </source>
</evidence>
<dbReference type="Gene3D" id="3.40.630.30">
    <property type="match status" value="1"/>
</dbReference>
<reference evidence="5" key="1">
    <citation type="journal article" date="2019" name="Int. J. Syst. Evol. Microbiol.">
        <title>The Global Catalogue of Microorganisms (GCM) 10K type strain sequencing project: providing services to taxonomists for standard genome sequencing and annotation.</title>
        <authorList>
            <consortium name="The Broad Institute Genomics Platform"/>
            <consortium name="The Broad Institute Genome Sequencing Center for Infectious Disease"/>
            <person name="Wu L."/>
            <person name="Ma J."/>
        </authorList>
    </citation>
    <scope>NUCLEOTIDE SEQUENCE [LARGE SCALE GENOMIC DNA]</scope>
    <source>
        <strain evidence="5">NBRC 101365</strain>
    </source>
</reference>
<evidence type="ECO:0000259" key="3">
    <source>
        <dbReference type="PROSITE" id="PS51186"/>
    </source>
</evidence>
<dbReference type="RefSeq" id="WP_284311244.1">
    <property type="nucleotide sequence ID" value="NZ_BSPC01000011.1"/>
</dbReference>
<dbReference type="Proteomes" id="UP001156882">
    <property type="component" value="Unassembled WGS sequence"/>
</dbReference>
<evidence type="ECO:0000256" key="1">
    <source>
        <dbReference type="ARBA" id="ARBA00022679"/>
    </source>
</evidence>
<evidence type="ECO:0000313" key="4">
    <source>
        <dbReference type="EMBL" id="GLS18421.1"/>
    </source>
</evidence>
<proteinExistence type="predicted"/>
<sequence>MASDGRISVSDTSSLEDLHHLDDLLDQDNIERTGIRDARLLAVMLRSADGDLYAGLHGHSWGGCCEIRTLWVAEGHRRQGIGTRLMAAVEEEAVRRGCGLIVLTTHSFQAPAFYEKRGFHRLASVEDYPRGYANILMVKQLSR</sequence>
<dbReference type="PANTHER" id="PTHR43877">
    <property type="entry name" value="AMINOALKYLPHOSPHONATE N-ACETYLTRANSFERASE-RELATED-RELATED"/>
    <property type="match status" value="1"/>
</dbReference>
<dbReference type="InterPro" id="IPR050832">
    <property type="entry name" value="Bact_Acetyltransf"/>
</dbReference>
<comment type="caution">
    <text evidence="4">The sequence shown here is derived from an EMBL/GenBank/DDBJ whole genome shotgun (WGS) entry which is preliminary data.</text>
</comment>
<protein>
    <submittedName>
        <fullName evidence="4">N-acetyltransferase</fullName>
    </submittedName>
</protein>
<dbReference type="SUPFAM" id="SSF55729">
    <property type="entry name" value="Acyl-CoA N-acyltransferases (Nat)"/>
    <property type="match status" value="1"/>
</dbReference>
<name>A0ABQ6CDT2_9HYPH</name>
<feature type="domain" description="N-acetyltransferase" evidence="3">
    <location>
        <begin position="5"/>
        <end position="142"/>
    </location>
</feature>
<organism evidence="4 5">
    <name type="scientific">Labrys miyagiensis</name>
    <dbReference type="NCBI Taxonomy" id="346912"/>
    <lineage>
        <taxon>Bacteria</taxon>
        <taxon>Pseudomonadati</taxon>
        <taxon>Pseudomonadota</taxon>
        <taxon>Alphaproteobacteria</taxon>
        <taxon>Hyphomicrobiales</taxon>
        <taxon>Xanthobacteraceae</taxon>
        <taxon>Labrys</taxon>
    </lineage>
</organism>
<dbReference type="InterPro" id="IPR016181">
    <property type="entry name" value="Acyl_CoA_acyltransferase"/>
</dbReference>
<dbReference type="PROSITE" id="PS51186">
    <property type="entry name" value="GNAT"/>
    <property type="match status" value="1"/>
</dbReference>
<evidence type="ECO:0000256" key="2">
    <source>
        <dbReference type="ARBA" id="ARBA00023315"/>
    </source>
</evidence>
<keyword evidence="2" id="KW-0012">Acyltransferase</keyword>
<dbReference type="EMBL" id="BSPC01000011">
    <property type="protein sequence ID" value="GLS18421.1"/>
    <property type="molecule type" value="Genomic_DNA"/>
</dbReference>
<dbReference type="InterPro" id="IPR000182">
    <property type="entry name" value="GNAT_dom"/>
</dbReference>
<dbReference type="PANTHER" id="PTHR43877:SF2">
    <property type="entry name" value="AMINOALKYLPHOSPHONATE N-ACETYLTRANSFERASE-RELATED"/>
    <property type="match status" value="1"/>
</dbReference>
<keyword evidence="5" id="KW-1185">Reference proteome</keyword>
<accession>A0ABQ6CDT2</accession>
<dbReference type="Pfam" id="PF00583">
    <property type="entry name" value="Acetyltransf_1"/>
    <property type="match status" value="1"/>
</dbReference>
<dbReference type="CDD" id="cd04301">
    <property type="entry name" value="NAT_SF"/>
    <property type="match status" value="1"/>
</dbReference>
<keyword evidence="1" id="KW-0808">Transferase</keyword>
<gene>
    <name evidence="4" type="ORF">GCM10007874_14380</name>
</gene>